<comment type="subcellular location">
    <subcellularLocation>
        <location evidence="4">Secreted</location>
    </subcellularLocation>
    <subcellularLocation>
        <location evidence="4">Bacterial flagellum</location>
    </subcellularLocation>
</comment>
<feature type="domain" description="Flagellin N-terminal" evidence="5">
    <location>
        <begin position="3"/>
        <end position="141"/>
    </location>
</feature>
<evidence type="ECO:0000313" key="8">
    <source>
        <dbReference type="Proteomes" id="UP000065807"/>
    </source>
</evidence>
<sequence>MRINNNVSALNSWRNLYVNDQGLTKSMEKLSSGFRINRAGDDAAGLAISEKMRSQIRGLNMAAKNAQDGISLIQTAEGALNETHSMLHRIRELAVQSANDTNTDSDRAQLQLEVDALLAEITRIGTDTEFNSKKLLNGSATGLAFQIGANANQYVTLSIGTMTATGLGINAVSIGSGFSAASLPAVLSLVDAAIGSVSSQRAQLGALQNRFEHSVNFLQIASENLTAAESRIRDADIAQEMTGFVKHQILTQASTAMLAQANAKPQTVLQLLG</sequence>
<dbReference type="STRING" id="1555112.LIP_2381"/>
<comment type="function">
    <text evidence="4">Flagellin is the subunit protein which polymerizes to form the filaments of bacterial flagella.</text>
</comment>
<evidence type="ECO:0000313" key="7">
    <source>
        <dbReference type="EMBL" id="BAS28222.1"/>
    </source>
</evidence>
<dbReference type="Pfam" id="PF00669">
    <property type="entry name" value="Flagellin_N"/>
    <property type="match status" value="1"/>
</dbReference>
<dbReference type="InterPro" id="IPR001029">
    <property type="entry name" value="Flagellin_N"/>
</dbReference>
<keyword evidence="7" id="KW-0966">Cell projection</keyword>
<keyword evidence="8" id="KW-1185">Reference proteome</keyword>
<dbReference type="InterPro" id="IPR001492">
    <property type="entry name" value="Flagellin"/>
</dbReference>
<dbReference type="GO" id="GO:0009288">
    <property type="term" value="C:bacterial-type flagellum"/>
    <property type="evidence" value="ECO:0007669"/>
    <property type="project" value="UniProtKB-SubCell"/>
</dbReference>
<evidence type="ECO:0000256" key="2">
    <source>
        <dbReference type="ARBA" id="ARBA00020110"/>
    </source>
</evidence>
<dbReference type="PANTHER" id="PTHR42792">
    <property type="entry name" value="FLAGELLIN"/>
    <property type="match status" value="1"/>
</dbReference>
<dbReference type="SUPFAM" id="SSF64518">
    <property type="entry name" value="Phase 1 flagellin"/>
    <property type="match status" value="1"/>
</dbReference>
<comment type="similarity">
    <text evidence="1 4">Belongs to the bacterial flagellin family.</text>
</comment>
<keyword evidence="7" id="KW-0282">Flagellum</keyword>
<evidence type="ECO:0000256" key="4">
    <source>
        <dbReference type="RuleBase" id="RU362073"/>
    </source>
</evidence>
<organism evidence="7 8">
    <name type="scientific">Limnochorda pilosa</name>
    <dbReference type="NCBI Taxonomy" id="1555112"/>
    <lineage>
        <taxon>Bacteria</taxon>
        <taxon>Bacillati</taxon>
        <taxon>Bacillota</taxon>
        <taxon>Limnochordia</taxon>
        <taxon>Limnochordales</taxon>
        <taxon>Limnochordaceae</taxon>
        <taxon>Limnochorda</taxon>
    </lineage>
</organism>
<evidence type="ECO:0000259" key="5">
    <source>
        <dbReference type="Pfam" id="PF00669"/>
    </source>
</evidence>
<reference evidence="8" key="2">
    <citation type="journal article" date="2016" name="Int. J. Syst. Evol. Microbiol.">
        <title>Complete genome sequence and cell structure of Limnochorda pilosa, a Gram-negative spore-former within the phylum Firmicutes.</title>
        <authorList>
            <person name="Watanabe M."/>
            <person name="Kojima H."/>
            <person name="Fukui M."/>
        </authorList>
    </citation>
    <scope>NUCLEOTIDE SEQUENCE [LARGE SCALE GENOMIC DNA]</scope>
    <source>
        <strain evidence="8">HC45</strain>
    </source>
</reference>
<feature type="domain" description="Flagellin C-terminal" evidence="6">
    <location>
        <begin position="188"/>
        <end position="272"/>
    </location>
</feature>
<dbReference type="PATRIC" id="fig|1555112.3.peg.2427"/>
<dbReference type="RefSeq" id="WP_068138249.1">
    <property type="nucleotide sequence ID" value="NZ_AP014924.1"/>
</dbReference>
<dbReference type="Gene3D" id="1.20.1330.10">
    <property type="entry name" value="f41 fragment of flagellin, N-terminal domain"/>
    <property type="match status" value="1"/>
</dbReference>
<dbReference type="OrthoDB" id="9796789at2"/>
<reference evidence="8" key="1">
    <citation type="submission" date="2015-07" db="EMBL/GenBank/DDBJ databases">
        <title>Complete genome sequence and phylogenetic analysis of Limnochorda pilosa.</title>
        <authorList>
            <person name="Watanabe M."/>
            <person name="Kojima H."/>
            <person name="Fukui M."/>
        </authorList>
    </citation>
    <scope>NUCLEOTIDE SEQUENCE [LARGE SCALE GENOMIC DNA]</scope>
    <source>
        <strain evidence="8">HC45</strain>
    </source>
</reference>
<evidence type="ECO:0000256" key="3">
    <source>
        <dbReference type="ARBA" id="ARBA00023143"/>
    </source>
</evidence>
<dbReference type="InterPro" id="IPR046358">
    <property type="entry name" value="Flagellin_C"/>
</dbReference>
<dbReference type="Proteomes" id="UP000065807">
    <property type="component" value="Chromosome"/>
</dbReference>
<evidence type="ECO:0000256" key="1">
    <source>
        <dbReference type="ARBA" id="ARBA00005709"/>
    </source>
</evidence>
<dbReference type="AlphaFoldDB" id="A0A0K2SMJ7"/>
<dbReference type="EMBL" id="AP014924">
    <property type="protein sequence ID" value="BAS28222.1"/>
    <property type="molecule type" value="Genomic_DNA"/>
</dbReference>
<gene>
    <name evidence="7" type="ORF">LIP_2381</name>
</gene>
<dbReference type="Gene3D" id="6.10.10.10">
    <property type="entry name" value="Flagellar export chaperone, C-terminal domain"/>
    <property type="match status" value="1"/>
</dbReference>
<dbReference type="GO" id="GO:0005576">
    <property type="term" value="C:extracellular region"/>
    <property type="evidence" value="ECO:0007669"/>
    <property type="project" value="UniProtKB-SubCell"/>
</dbReference>
<dbReference type="Pfam" id="PF00700">
    <property type="entry name" value="Flagellin_C"/>
    <property type="match status" value="1"/>
</dbReference>
<proteinExistence type="inferred from homology"/>
<keyword evidence="7" id="KW-0969">Cilium</keyword>
<keyword evidence="3 4" id="KW-0975">Bacterial flagellum</keyword>
<evidence type="ECO:0000259" key="6">
    <source>
        <dbReference type="Pfam" id="PF00700"/>
    </source>
</evidence>
<name>A0A0K2SMJ7_LIMPI</name>
<dbReference type="PANTHER" id="PTHR42792:SF2">
    <property type="entry name" value="FLAGELLIN"/>
    <property type="match status" value="1"/>
</dbReference>
<accession>A0A0K2SMJ7</accession>
<protein>
    <recommendedName>
        <fullName evidence="2 4">Flagellin</fullName>
    </recommendedName>
</protein>
<dbReference type="InterPro" id="IPR042187">
    <property type="entry name" value="Flagellin_C_sub2"/>
</dbReference>
<dbReference type="PRINTS" id="PR00207">
    <property type="entry name" value="FLAGELLIN"/>
</dbReference>
<dbReference type="GO" id="GO:0005198">
    <property type="term" value="F:structural molecule activity"/>
    <property type="evidence" value="ECO:0007669"/>
    <property type="project" value="UniProtKB-UniRule"/>
</dbReference>
<dbReference type="KEGG" id="lpil:LIP_2381"/>
<keyword evidence="4" id="KW-0964">Secreted</keyword>